<proteinExistence type="predicted"/>
<organism evidence="1 2">
    <name type="scientific">Mucor saturninus</name>
    <dbReference type="NCBI Taxonomy" id="64648"/>
    <lineage>
        <taxon>Eukaryota</taxon>
        <taxon>Fungi</taxon>
        <taxon>Fungi incertae sedis</taxon>
        <taxon>Mucoromycota</taxon>
        <taxon>Mucoromycotina</taxon>
        <taxon>Mucoromycetes</taxon>
        <taxon>Mucorales</taxon>
        <taxon>Mucorineae</taxon>
        <taxon>Mucoraceae</taxon>
        <taxon>Mucor</taxon>
    </lineage>
</organism>
<dbReference type="Proteomes" id="UP000603453">
    <property type="component" value="Unassembled WGS sequence"/>
</dbReference>
<keyword evidence="2" id="KW-1185">Reference proteome</keyword>
<reference evidence="1" key="1">
    <citation type="submission" date="2020-12" db="EMBL/GenBank/DDBJ databases">
        <title>Metabolic potential, ecology and presence of endohyphal bacteria is reflected in genomic diversity of Mucoromycotina.</title>
        <authorList>
            <person name="Muszewska A."/>
            <person name="Okrasinska A."/>
            <person name="Steczkiewicz K."/>
            <person name="Drgas O."/>
            <person name="Orlowska M."/>
            <person name="Perlinska-Lenart U."/>
            <person name="Aleksandrzak-Piekarczyk T."/>
            <person name="Szatraj K."/>
            <person name="Zielenkiewicz U."/>
            <person name="Pilsyk S."/>
            <person name="Malc E."/>
            <person name="Mieczkowski P."/>
            <person name="Kruszewska J.S."/>
            <person name="Biernat P."/>
            <person name="Pawlowska J."/>
        </authorList>
    </citation>
    <scope>NUCLEOTIDE SEQUENCE</scope>
    <source>
        <strain evidence="1">WA0000017839</strain>
    </source>
</reference>
<sequence length="135" mass="15600">MGWVGPRGYMFAVKKINDIYMQQDMYFFNKCDITFGIRFIMETLSHSQTHRQSFHTRISTSIVFVYNHSQKLVYYENHHTYLKDTILKGKIAKEDDDFFLSFANGTDNTGIASKGLLPNACSTPIKAKKKQLDLS</sequence>
<gene>
    <name evidence="1" type="ORF">INT47_001541</name>
</gene>
<name>A0A8H7UZU1_9FUNG</name>
<comment type="caution">
    <text evidence="1">The sequence shown here is derived from an EMBL/GenBank/DDBJ whole genome shotgun (WGS) entry which is preliminary data.</text>
</comment>
<dbReference type="AlphaFoldDB" id="A0A8H7UZU1"/>
<dbReference type="EMBL" id="JAEPRD010000116">
    <property type="protein sequence ID" value="KAG2198143.1"/>
    <property type="molecule type" value="Genomic_DNA"/>
</dbReference>
<accession>A0A8H7UZU1</accession>
<evidence type="ECO:0000313" key="2">
    <source>
        <dbReference type="Proteomes" id="UP000603453"/>
    </source>
</evidence>
<protein>
    <submittedName>
        <fullName evidence="1">Uncharacterized protein</fullName>
    </submittedName>
</protein>
<evidence type="ECO:0000313" key="1">
    <source>
        <dbReference type="EMBL" id="KAG2198143.1"/>
    </source>
</evidence>